<protein>
    <submittedName>
        <fullName evidence="1">(African queen) hypothetical protein</fullName>
    </submittedName>
</protein>
<reference evidence="1" key="1">
    <citation type="submission" date="2021-09" db="EMBL/GenBank/DDBJ databases">
        <authorList>
            <person name="Martin H S."/>
        </authorList>
    </citation>
    <scope>NUCLEOTIDE SEQUENCE</scope>
</reference>
<sequence length="70" mass="7866">MAPKRTMMASNQQLIDLAKLRPHLTPEFKLVGQQVVKPVERFQQNSIKRCPFSTASAFVSGVCANEDFKT</sequence>
<dbReference type="EMBL" id="CAKASE010000083">
    <property type="protein sequence ID" value="CAG9585780.1"/>
    <property type="molecule type" value="Genomic_DNA"/>
</dbReference>
<dbReference type="AlphaFoldDB" id="A0A8J2R935"/>
<name>A0A8J2R935_9NEOP</name>
<evidence type="ECO:0000313" key="1">
    <source>
        <dbReference type="EMBL" id="CAG9585780.1"/>
    </source>
</evidence>
<dbReference type="Proteomes" id="UP000789524">
    <property type="component" value="Unassembled WGS sequence"/>
</dbReference>
<organism evidence="1 2">
    <name type="scientific">Danaus chrysippus</name>
    <name type="common">African queen</name>
    <dbReference type="NCBI Taxonomy" id="151541"/>
    <lineage>
        <taxon>Eukaryota</taxon>
        <taxon>Metazoa</taxon>
        <taxon>Ecdysozoa</taxon>
        <taxon>Arthropoda</taxon>
        <taxon>Hexapoda</taxon>
        <taxon>Insecta</taxon>
        <taxon>Pterygota</taxon>
        <taxon>Neoptera</taxon>
        <taxon>Endopterygota</taxon>
        <taxon>Lepidoptera</taxon>
        <taxon>Glossata</taxon>
        <taxon>Ditrysia</taxon>
        <taxon>Papilionoidea</taxon>
        <taxon>Nymphalidae</taxon>
        <taxon>Danainae</taxon>
        <taxon>Danaini</taxon>
        <taxon>Danaina</taxon>
        <taxon>Danaus</taxon>
        <taxon>Anosia</taxon>
    </lineage>
</organism>
<keyword evidence="2" id="KW-1185">Reference proteome</keyword>
<comment type="caution">
    <text evidence="1">The sequence shown here is derived from an EMBL/GenBank/DDBJ whole genome shotgun (WGS) entry which is preliminary data.</text>
</comment>
<gene>
    <name evidence="1" type="ORF">DCHRY22_LOCUS16122</name>
</gene>
<evidence type="ECO:0000313" key="2">
    <source>
        <dbReference type="Proteomes" id="UP000789524"/>
    </source>
</evidence>
<accession>A0A8J2R935</accession>
<proteinExistence type="predicted"/>